<dbReference type="InterPro" id="IPR043168">
    <property type="entry name" value="DegV_C"/>
</dbReference>
<dbReference type="PROSITE" id="PS51482">
    <property type="entry name" value="DEGV"/>
    <property type="match status" value="1"/>
</dbReference>
<dbReference type="PANTHER" id="PTHR33434:SF2">
    <property type="entry name" value="FATTY ACID-BINDING PROTEIN TM_1468"/>
    <property type="match status" value="1"/>
</dbReference>
<name>A0AA40M3R7_CLONO</name>
<reference evidence="2 3" key="1">
    <citation type="submission" date="2014-02" db="EMBL/GenBank/DDBJ databases">
        <title>Plasmidome dynamics in the species complex Clostridium novyi sensu lato converts strains of independent lineages into distinctly different pathogens.</title>
        <authorList>
            <person name="Skarin H."/>
            <person name="Segerman B."/>
        </authorList>
    </citation>
    <scope>NUCLEOTIDE SEQUENCE [LARGE SCALE GENOMIC DNA]</scope>
    <source>
        <strain evidence="2 3">ATCC 27606</strain>
    </source>
</reference>
<dbReference type="GO" id="GO:0008289">
    <property type="term" value="F:lipid binding"/>
    <property type="evidence" value="ECO:0007669"/>
    <property type="project" value="UniProtKB-KW"/>
</dbReference>
<dbReference type="InterPro" id="IPR050270">
    <property type="entry name" value="DegV_domain_contain"/>
</dbReference>
<dbReference type="SUPFAM" id="SSF82549">
    <property type="entry name" value="DAK1/DegV-like"/>
    <property type="match status" value="1"/>
</dbReference>
<sequence length="277" mass="30588">MDKIKIITDSTCDLNNQVIREYDIDVIPLIVNFGDESYIDGVDINIREFLRKMDEENIFPTTSGINPNKFYEHYKKYLDEGYKIISIHLSSKMSGTYQSACIAKEMLETDDIVVIDSMNVTAGLGLLAIKAAELAKNGYSIQKIKKVIEETIPHVKNAYAFASLDNLVKGGRLSKTMGAIGNLLNIKLILAVVDGEMAVIDKVRGTKKAIKTILSSLEKMDSDELSILLQIDNNDIRSALEEELKNKGVNFIVCDVGCVVGTHSGPNACGVAFIEKF</sequence>
<dbReference type="EMBL" id="JENW01000017">
    <property type="protein sequence ID" value="KEI17991.1"/>
    <property type="molecule type" value="Genomic_DNA"/>
</dbReference>
<protein>
    <recommendedName>
        <fullName evidence="4">DegV domain-containing protein</fullName>
    </recommendedName>
</protein>
<dbReference type="RefSeq" id="WP_039217147.1">
    <property type="nucleotide sequence ID" value="NZ_JENW01000017.1"/>
</dbReference>
<evidence type="ECO:0000313" key="2">
    <source>
        <dbReference type="EMBL" id="KEI17991.1"/>
    </source>
</evidence>
<evidence type="ECO:0000256" key="1">
    <source>
        <dbReference type="ARBA" id="ARBA00023121"/>
    </source>
</evidence>
<dbReference type="Gene3D" id="3.40.50.10170">
    <property type="match status" value="1"/>
</dbReference>
<dbReference type="InterPro" id="IPR003797">
    <property type="entry name" value="DegV"/>
</dbReference>
<dbReference type="Pfam" id="PF02645">
    <property type="entry name" value="DegV"/>
    <property type="match status" value="1"/>
</dbReference>
<dbReference type="Gene3D" id="3.30.1180.10">
    <property type="match status" value="1"/>
</dbReference>
<keyword evidence="3" id="KW-1185">Reference proteome</keyword>
<keyword evidence="1" id="KW-0446">Lipid-binding</keyword>
<dbReference type="AlphaFoldDB" id="A0AA40M3R7"/>
<accession>A0AA40M3R7</accession>
<proteinExistence type="predicted"/>
<dbReference type="Proteomes" id="UP000027770">
    <property type="component" value="Unassembled WGS sequence"/>
</dbReference>
<dbReference type="NCBIfam" id="TIGR00762">
    <property type="entry name" value="DegV"/>
    <property type="match status" value="1"/>
</dbReference>
<evidence type="ECO:0008006" key="4">
    <source>
        <dbReference type="Google" id="ProtNLM"/>
    </source>
</evidence>
<evidence type="ECO:0000313" key="3">
    <source>
        <dbReference type="Proteomes" id="UP000027770"/>
    </source>
</evidence>
<comment type="caution">
    <text evidence="2">The sequence shown here is derived from an EMBL/GenBank/DDBJ whole genome shotgun (WGS) entry which is preliminary data.</text>
</comment>
<dbReference type="PANTHER" id="PTHR33434">
    <property type="entry name" value="DEGV DOMAIN-CONTAINING PROTEIN DR_1986-RELATED"/>
    <property type="match status" value="1"/>
</dbReference>
<organism evidence="2 3">
    <name type="scientific">Clostridium novyi B str. ATCC 27606</name>
    <dbReference type="NCBI Taxonomy" id="1443123"/>
    <lineage>
        <taxon>Bacteria</taxon>
        <taxon>Bacillati</taxon>
        <taxon>Bacillota</taxon>
        <taxon>Clostridia</taxon>
        <taxon>Eubacteriales</taxon>
        <taxon>Clostridiaceae</taxon>
        <taxon>Clostridium</taxon>
    </lineage>
</organism>
<gene>
    <name evidence="2" type="ORF">Z959_05480</name>
</gene>